<keyword evidence="4" id="KW-0548">Nucleotidyltransferase</keyword>
<feature type="domain" description="Polymerase nucleotidyl transferase" evidence="10">
    <location>
        <begin position="18"/>
        <end position="94"/>
    </location>
</feature>
<evidence type="ECO:0000256" key="7">
    <source>
        <dbReference type="ARBA" id="ARBA00022840"/>
    </source>
</evidence>
<keyword evidence="5" id="KW-0479">Metal-binding</keyword>
<dbReference type="PANTHER" id="PTHR33571">
    <property type="entry name" value="SSL8005 PROTEIN"/>
    <property type="match status" value="1"/>
</dbReference>
<keyword evidence="3" id="KW-0808">Transferase</keyword>
<dbReference type="InterPro" id="IPR043519">
    <property type="entry name" value="NT_sf"/>
</dbReference>
<evidence type="ECO:0000256" key="3">
    <source>
        <dbReference type="ARBA" id="ARBA00022679"/>
    </source>
</evidence>
<dbReference type="CDD" id="cd05403">
    <property type="entry name" value="NT_KNTase_like"/>
    <property type="match status" value="1"/>
</dbReference>
<keyword evidence="6" id="KW-0547">Nucleotide-binding</keyword>
<evidence type="ECO:0000256" key="6">
    <source>
        <dbReference type="ARBA" id="ARBA00022741"/>
    </source>
</evidence>
<dbReference type="InterPro" id="IPR052038">
    <property type="entry name" value="Type-VII_TA_antitoxin"/>
</dbReference>
<sequence>MKLDDLLREKREEVLRLIARYGASNVRVFGSVARGDFGPESDIDLLILPGPGMSLFKHAALERELADLLGCRVNLVSERGLRPRVRERVMQEAVTL</sequence>
<evidence type="ECO:0000256" key="5">
    <source>
        <dbReference type="ARBA" id="ARBA00022723"/>
    </source>
</evidence>
<dbReference type="GO" id="GO:0046872">
    <property type="term" value="F:metal ion binding"/>
    <property type="evidence" value="ECO:0007669"/>
    <property type="project" value="UniProtKB-KW"/>
</dbReference>
<keyword evidence="8" id="KW-0460">Magnesium</keyword>
<dbReference type="SUPFAM" id="SSF81301">
    <property type="entry name" value="Nucleotidyltransferase"/>
    <property type="match status" value="1"/>
</dbReference>
<evidence type="ECO:0000313" key="12">
    <source>
        <dbReference type="Proteomes" id="UP000782312"/>
    </source>
</evidence>
<proteinExistence type="inferred from homology"/>
<name>A0A932I1P9_UNCTE</name>
<accession>A0A932I1P9</accession>
<dbReference type="GO" id="GO:0005524">
    <property type="term" value="F:ATP binding"/>
    <property type="evidence" value="ECO:0007669"/>
    <property type="project" value="UniProtKB-KW"/>
</dbReference>
<dbReference type="Pfam" id="PF01909">
    <property type="entry name" value="NTP_transf_2"/>
    <property type="match status" value="1"/>
</dbReference>
<reference evidence="11" key="1">
    <citation type="submission" date="2020-07" db="EMBL/GenBank/DDBJ databases">
        <title>Huge and variable diversity of episymbiotic CPR bacteria and DPANN archaea in groundwater ecosystems.</title>
        <authorList>
            <person name="He C.Y."/>
            <person name="Keren R."/>
            <person name="Whittaker M."/>
            <person name="Farag I.F."/>
            <person name="Doudna J."/>
            <person name="Cate J.H.D."/>
            <person name="Banfield J.F."/>
        </authorList>
    </citation>
    <scope>NUCLEOTIDE SEQUENCE</scope>
    <source>
        <strain evidence="11">NC_groundwater_763_Ag_S-0.2um_68_21</strain>
    </source>
</reference>
<comment type="caution">
    <text evidence="11">The sequence shown here is derived from an EMBL/GenBank/DDBJ whole genome shotgun (WGS) entry which is preliminary data.</text>
</comment>
<dbReference type="Proteomes" id="UP000782312">
    <property type="component" value="Unassembled WGS sequence"/>
</dbReference>
<evidence type="ECO:0000259" key="10">
    <source>
        <dbReference type="Pfam" id="PF01909"/>
    </source>
</evidence>
<keyword evidence="7" id="KW-0067">ATP-binding</keyword>
<evidence type="ECO:0000256" key="1">
    <source>
        <dbReference type="ARBA" id="ARBA00001946"/>
    </source>
</evidence>
<evidence type="ECO:0000256" key="8">
    <source>
        <dbReference type="ARBA" id="ARBA00022842"/>
    </source>
</evidence>
<protein>
    <submittedName>
        <fullName evidence="11">Nucleotidyltransferase family protein</fullName>
    </submittedName>
</protein>
<organism evidence="11 12">
    <name type="scientific">Tectimicrobiota bacterium</name>
    <dbReference type="NCBI Taxonomy" id="2528274"/>
    <lineage>
        <taxon>Bacteria</taxon>
        <taxon>Pseudomonadati</taxon>
        <taxon>Nitrospinota/Tectimicrobiota group</taxon>
        <taxon>Candidatus Tectimicrobiota</taxon>
    </lineage>
</organism>
<evidence type="ECO:0000256" key="9">
    <source>
        <dbReference type="ARBA" id="ARBA00038276"/>
    </source>
</evidence>
<comment type="cofactor">
    <cofactor evidence="1">
        <name>Mg(2+)</name>
        <dbReference type="ChEBI" id="CHEBI:18420"/>
    </cofactor>
</comment>
<dbReference type="GO" id="GO:0016779">
    <property type="term" value="F:nucleotidyltransferase activity"/>
    <property type="evidence" value="ECO:0007669"/>
    <property type="project" value="UniProtKB-KW"/>
</dbReference>
<keyword evidence="2" id="KW-1277">Toxin-antitoxin system</keyword>
<comment type="similarity">
    <text evidence="9">Belongs to the MntA antitoxin family.</text>
</comment>
<evidence type="ECO:0000256" key="4">
    <source>
        <dbReference type="ARBA" id="ARBA00022695"/>
    </source>
</evidence>
<dbReference type="AlphaFoldDB" id="A0A932I1P9"/>
<evidence type="ECO:0000256" key="2">
    <source>
        <dbReference type="ARBA" id="ARBA00022649"/>
    </source>
</evidence>
<dbReference type="InterPro" id="IPR002934">
    <property type="entry name" value="Polymerase_NTP_transf_dom"/>
</dbReference>
<dbReference type="PANTHER" id="PTHR33571:SF12">
    <property type="entry name" value="BSL3053 PROTEIN"/>
    <property type="match status" value="1"/>
</dbReference>
<dbReference type="EMBL" id="JACPUR010000030">
    <property type="protein sequence ID" value="MBI3128478.1"/>
    <property type="molecule type" value="Genomic_DNA"/>
</dbReference>
<dbReference type="Gene3D" id="3.30.460.10">
    <property type="entry name" value="Beta Polymerase, domain 2"/>
    <property type="match status" value="1"/>
</dbReference>
<evidence type="ECO:0000313" key="11">
    <source>
        <dbReference type="EMBL" id="MBI3128478.1"/>
    </source>
</evidence>
<gene>
    <name evidence="11" type="ORF">HYZ11_12805</name>
</gene>